<reference evidence="1 2" key="1">
    <citation type="submission" date="2018-12" db="EMBL/GenBank/DDBJ databases">
        <title>The genome of Variovorax gossypii DSM 100435.</title>
        <authorList>
            <person name="Gao J."/>
            <person name="Sun J."/>
        </authorList>
    </citation>
    <scope>NUCLEOTIDE SEQUENCE [LARGE SCALE GENOMIC DNA]</scope>
    <source>
        <strain evidence="1 2">DSM 100435</strain>
    </source>
</reference>
<organism evidence="1 2">
    <name type="scientific">Variovorax gossypii</name>
    <dbReference type="NCBI Taxonomy" id="1679495"/>
    <lineage>
        <taxon>Bacteria</taxon>
        <taxon>Pseudomonadati</taxon>
        <taxon>Pseudomonadota</taxon>
        <taxon>Betaproteobacteria</taxon>
        <taxon>Burkholderiales</taxon>
        <taxon>Comamonadaceae</taxon>
        <taxon>Variovorax</taxon>
    </lineage>
</organism>
<evidence type="ECO:0000313" key="1">
    <source>
        <dbReference type="EMBL" id="RTQ31531.1"/>
    </source>
</evidence>
<dbReference type="EMBL" id="RXOE01000009">
    <property type="protein sequence ID" value="RTQ31531.1"/>
    <property type="molecule type" value="Genomic_DNA"/>
</dbReference>
<accession>A0A431TF74</accession>
<name>A0A431TF74_9BURK</name>
<proteinExistence type="predicted"/>
<dbReference type="RefSeq" id="WP_126473180.1">
    <property type="nucleotide sequence ID" value="NZ_RXOE01000009.1"/>
</dbReference>
<sequence>MATSTPLFNALASAKFTHKYEVVWVELSGAEFNTKTKAWLKLLGKVIGGPSSKERKALAQEFLQFLYVYKQMLEKLTRGTHSPEPAQVMQKMNDFNAEYKRQFGSLLDMPILRLPNELASVADRMAVNAVRRDLIVRKKQLLKFWMDGLRDGGEHLDDVSLSLQYMGNNEPAKVRLFLDVLCKDLTKIKFGDPRPWLQTSGTVETGLMRGGENGKFSKVTWTDEEFKKAVKAEASVGYGVRATGECVIEITGLRAEFKADAFVGASASAEAEANYERGKGVTAKASVEAMVGVKIKLDAKIDVSDIFLIEASAEAFAGAMAKAEVEFNATVDGVKFKVEAEAFAGARIKGEASLSVRMCGYDIIKGTAKGSLSAGVGASFSLEFESSAFGGSKLGIEADLTVGVGAGGGGEFTVYQDNIGRAFNSLYYSAYLTLLGQSKERDTWRTYFRDLEDNQILFERADKIIDEALTSCYIEYQTNFTQLQAWKQMEALSCFKANKPIADVIAL</sequence>
<evidence type="ECO:0000313" key="2">
    <source>
        <dbReference type="Proteomes" id="UP000267418"/>
    </source>
</evidence>
<dbReference type="OrthoDB" id="8857745at2"/>
<protein>
    <submittedName>
        <fullName evidence="1">Uncharacterized protein</fullName>
    </submittedName>
</protein>
<dbReference type="AlphaFoldDB" id="A0A431TF74"/>
<dbReference type="Proteomes" id="UP000267418">
    <property type="component" value="Unassembled WGS sequence"/>
</dbReference>
<gene>
    <name evidence="1" type="ORF">EJP69_26180</name>
</gene>
<comment type="caution">
    <text evidence="1">The sequence shown here is derived from an EMBL/GenBank/DDBJ whole genome shotgun (WGS) entry which is preliminary data.</text>
</comment>
<keyword evidence="2" id="KW-1185">Reference proteome</keyword>